<organism evidence="12 13">
    <name type="scientific">Boletus edulis BED1</name>
    <dbReference type="NCBI Taxonomy" id="1328754"/>
    <lineage>
        <taxon>Eukaryota</taxon>
        <taxon>Fungi</taxon>
        <taxon>Dikarya</taxon>
        <taxon>Basidiomycota</taxon>
        <taxon>Agaricomycotina</taxon>
        <taxon>Agaricomycetes</taxon>
        <taxon>Agaricomycetidae</taxon>
        <taxon>Boletales</taxon>
        <taxon>Boletineae</taxon>
        <taxon>Boletaceae</taxon>
        <taxon>Boletoideae</taxon>
        <taxon>Boletus</taxon>
    </lineage>
</organism>
<evidence type="ECO:0000256" key="10">
    <source>
        <dbReference type="SAM" id="MobiDB-lite"/>
    </source>
</evidence>
<dbReference type="GO" id="GO:0034599">
    <property type="term" value="P:cellular response to oxidative stress"/>
    <property type="evidence" value="ECO:0007669"/>
    <property type="project" value="TreeGrafter"/>
</dbReference>
<dbReference type="EMBL" id="WHUW01000011">
    <property type="protein sequence ID" value="KAF8440824.1"/>
    <property type="molecule type" value="Genomic_DNA"/>
</dbReference>
<evidence type="ECO:0000256" key="8">
    <source>
        <dbReference type="ARBA" id="ARBA00038489"/>
    </source>
</evidence>
<reference evidence="12" key="2">
    <citation type="journal article" date="2020" name="Nat. Commun.">
        <title>Large-scale genome sequencing of mycorrhizal fungi provides insights into the early evolution of symbiotic traits.</title>
        <authorList>
            <person name="Miyauchi S."/>
            <person name="Kiss E."/>
            <person name="Kuo A."/>
            <person name="Drula E."/>
            <person name="Kohler A."/>
            <person name="Sanchez-Garcia M."/>
            <person name="Morin E."/>
            <person name="Andreopoulos B."/>
            <person name="Barry K.W."/>
            <person name="Bonito G."/>
            <person name="Buee M."/>
            <person name="Carver A."/>
            <person name="Chen C."/>
            <person name="Cichocki N."/>
            <person name="Clum A."/>
            <person name="Culley D."/>
            <person name="Crous P.W."/>
            <person name="Fauchery L."/>
            <person name="Girlanda M."/>
            <person name="Hayes R.D."/>
            <person name="Keri Z."/>
            <person name="LaButti K."/>
            <person name="Lipzen A."/>
            <person name="Lombard V."/>
            <person name="Magnuson J."/>
            <person name="Maillard F."/>
            <person name="Murat C."/>
            <person name="Nolan M."/>
            <person name="Ohm R.A."/>
            <person name="Pangilinan J."/>
            <person name="Pereira M.F."/>
            <person name="Perotto S."/>
            <person name="Peter M."/>
            <person name="Pfister S."/>
            <person name="Riley R."/>
            <person name="Sitrit Y."/>
            <person name="Stielow J.B."/>
            <person name="Szollosi G."/>
            <person name="Zifcakova L."/>
            <person name="Stursova M."/>
            <person name="Spatafora J.W."/>
            <person name="Tedersoo L."/>
            <person name="Vaario L.M."/>
            <person name="Yamada A."/>
            <person name="Yan M."/>
            <person name="Wang P."/>
            <person name="Xu J."/>
            <person name="Bruns T."/>
            <person name="Baldrian P."/>
            <person name="Vilgalys R."/>
            <person name="Dunand C."/>
            <person name="Henrissat B."/>
            <person name="Grigoriev I.V."/>
            <person name="Hibbett D."/>
            <person name="Nagy L.G."/>
            <person name="Martin F.M."/>
        </authorList>
    </citation>
    <scope>NUCLEOTIDE SEQUENCE</scope>
    <source>
        <strain evidence="12">BED1</strain>
    </source>
</reference>
<keyword evidence="2" id="KW-0575">Peroxidase</keyword>
<comment type="caution">
    <text evidence="12">The sequence shown here is derived from an EMBL/GenBank/DDBJ whole genome shotgun (WGS) entry which is preliminary data.</text>
</comment>
<dbReference type="PANTHER" id="PTHR42801">
    <property type="entry name" value="THIOREDOXIN-DEPENDENT PEROXIDE REDUCTASE"/>
    <property type="match status" value="1"/>
</dbReference>
<accession>A0AAD4BV34</accession>
<dbReference type="Gene3D" id="3.40.30.10">
    <property type="entry name" value="Glutaredoxin"/>
    <property type="match status" value="1"/>
</dbReference>
<evidence type="ECO:0000256" key="2">
    <source>
        <dbReference type="ARBA" id="ARBA00022559"/>
    </source>
</evidence>
<dbReference type="Pfam" id="PF00578">
    <property type="entry name" value="AhpC-TSA"/>
    <property type="match status" value="1"/>
</dbReference>
<dbReference type="PROSITE" id="PS51352">
    <property type="entry name" value="THIOREDOXIN_2"/>
    <property type="match status" value="1"/>
</dbReference>
<gene>
    <name evidence="12" type="ORF">L210DRAFT_3538388</name>
</gene>
<dbReference type="CDD" id="cd03017">
    <property type="entry name" value="PRX_BCP"/>
    <property type="match status" value="1"/>
</dbReference>
<evidence type="ECO:0000259" key="11">
    <source>
        <dbReference type="PROSITE" id="PS51352"/>
    </source>
</evidence>
<dbReference type="AlphaFoldDB" id="A0AAD4BV34"/>
<feature type="region of interest" description="Disordered" evidence="10">
    <location>
        <begin position="1"/>
        <end position="20"/>
    </location>
</feature>
<keyword evidence="3" id="KW-0049">Antioxidant</keyword>
<keyword evidence="13" id="KW-1185">Reference proteome</keyword>
<dbReference type="InterPro" id="IPR013766">
    <property type="entry name" value="Thioredoxin_domain"/>
</dbReference>
<evidence type="ECO:0000256" key="7">
    <source>
        <dbReference type="ARBA" id="ARBA00032824"/>
    </source>
</evidence>
<evidence type="ECO:0000313" key="12">
    <source>
        <dbReference type="EMBL" id="KAF8440824.1"/>
    </source>
</evidence>
<dbReference type="GO" id="GO:0008379">
    <property type="term" value="F:thioredoxin peroxidase activity"/>
    <property type="evidence" value="ECO:0007669"/>
    <property type="project" value="TreeGrafter"/>
</dbReference>
<evidence type="ECO:0000256" key="3">
    <source>
        <dbReference type="ARBA" id="ARBA00022862"/>
    </source>
</evidence>
<sequence>MAPQHPLIDKPAPSFSIPDSNGELFRFPPEKEGKPVQKPIALFFYPESGTYGCTREACQFRDALVENDIYKRSDVLVVGVSSDPVEKQNAFVEKYKLSYPVLSDTDHAVHKAYQIGRGMLGLTDARITFVIDRNGIVK</sequence>
<evidence type="ECO:0000256" key="5">
    <source>
        <dbReference type="ARBA" id="ARBA00023157"/>
    </source>
</evidence>
<dbReference type="SUPFAM" id="SSF52833">
    <property type="entry name" value="Thioredoxin-like"/>
    <property type="match status" value="1"/>
</dbReference>
<dbReference type="GO" id="GO:0005737">
    <property type="term" value="C:cytoplasm"/>
    <property type="evidence" value="ECO:0007669"/>
    <property type="project" value="TreeGrafter"/>
</dbReference>
<dbReference type="GO" id="GO:0045454">
    <property type="term" value="P:cell redox homeostasis"/>
    <property type="evidence" value="ECO:0007669"/>
    <property type="project" value="TreeGrafter"/>
</dbReference>
<dbReference type="InterPro" id="IPR050924">
    <property type="entry name" value="Peroxiredoxin_BCP/PrxQ"/>
</dbReference>
<dbReference type="InterPro" id="IPR036249">
    <property type="entry name" value="Thioredoxin-like_sf"/>
</dbReference>
<comment type="catalytic activity">
    <reaction evidence="9">
        <text>a hydroperoxide + [thioredoxin]-dithiol = an alcohol + [thioredoxin]-disulfide + H2O</text>
        <dbReference type="Rhea" id="RHEA:62620"/>
        <dbReference type="Rhea" id="RHEA-COMP:10698"/>
        <dbReference type="Rhea" id="RHEA-COMP:10700"/>
        <dbReference type="ChEBI" id="CHEBI:15377"/>
        <dbReference type="ChEBI" id="CHEBI:29950"/>
        <dbReference type="ChEBI" id="CHEBI:30879"/>
        <dbReference type="ChEBI" id="CHEBI:35924"/>
        <dbReference type="ChEBI" id="CHEBI:50058"/>
        <dbReference type="EC" id="1.11.1.24"/>
    </reaction>
</comment>
<name>A0AAD4BV34_BOLED</name>
<dbReference type="InterPro" id="IPR000866">
    <property type="entry name" value="AhpC/TSA"/>
</dbReference>
<keyword evidence="6" id="KW-0676">Redox-active center</keyword>
<protein>
    <recommendedName>
        <fullName evidence="1">thioredoxin-dependent peroxiredoxin</fullName>
        <ecNumber evidence="1">1.11.1.24</ecNumber>
    </recommendedName>
    <alternativeName>
        <fullName evidence="7">Thioredoxin peroxidase</fullName>
    </alternativeName>
</protein>
<dbReference type="EC" id="1.11.1.24" evidence="1"/>
<evidence type="ECO:0000256" key="4">
    <source>
        <dbReference type="ARBA" id="ARBA00023002"/>
    </source>
</evidence>
<keyword evidence="4" id="KW-0560">Oxidoreductase</keyword>
<feature type="domain" description="Thioredoxin" evidence="11">
    <location>
        <begin position="6"/>
        <end position="138"/>
    </location>
</feature>
<comment type="similarity">
    <text evidence="8">Belongs to the peroxiredoxin family. BCP/PrxQ subfamily.</text>
</comment>
<keyword evidence="5" id="KW-1015">Disulfide bond</keyword>
<evidence type="ECO:0000256" key="6">
    <source>
        <dbReference type="ARBA" id="ARBA00023284"/>
    </source>
</evidence>
<evidence type="ECO:0000256" key="9">
    <source>
        <dbReference type="ARBA" id="ARBA00049091"/>
    </source>
</evidence>
<dbReference type="PANTHER" id="PTHR42801:SF4">
    <property type="entry name" value="AHPC_TSA FAMILY PROTEIN"/>
    <property type="match status" value="1"/>
</dbReference>
<dbReference type="Proteomes" id="UP001194468">
    <property type="component" value="Unassembled WGS sequence"/>
</dbReference>
<evidence type="ECO:0000256" key="1">
    <source>
        <dbReference type="ARBA" id="ARBA00013017"/>
    </source>
</evidence>
<proteinExistence type="inferred from homology"/>
<evidence type="ECO:0000313" key="13">
    <source>
        <dbReference type="Proteomes" id="UP001194468"/>
    </source>
</evidence>
<reference evidence="12" key="1">
    <citation type="submission" date="2019-10" db="EMBL/GenBank/DDBJ databases">
        <authorList>
            <consortium name="DOE Joint Genome Institute"/>
            <person name="Kuo A."/>
            <person name="Miyauchi S."/>
            <person name="Kiss E."/>
            <person name="Drula E."/>
            <person name="Kohler A."/>
            <person name="Sanchez-Garcia M."/>
            <person name="Andreopoulos B."/>
            <person name="Barry K.W."/>
            <person name="Bonito G."/>
            <person name="Buee M."/>
            <person name="Carver A."/>
            <person name="Chen C."/>
            <person name="Cichocki N."/>
            <person name="Clum A."/>
            <person name="Culley D."/>
            <person name="Crous P.W."/>
            <person name="Fauchery L."/>
            <person name="Girlanda M."/>
            <person name="Hayes R."/>
            <person name="Keri Z."/>
            <person name="LaButti K."/>
            <person name="Lipzen A."/>
            <person name="Lombard V."/>
            <person name="Magnuson J."/>
            <person name="Maillard F."/>
            <person name="Morin E."/>
            <person name="Murat C."/>
            <person name="Nolan M."/>
            <person name="Ohm R."/>
            <person name="Pangilinan J."/>
            <person name="Pereira M."/>
            <person name="Perotto S."/>
            <person name="Peter M."/>
            <person name="Riley R."/>
            <person name="Sitrit Y."/>
            <person name="Stielow B."/>
            <person name="Szollosi G."/>
            <person name="Zifcakova L."/>
            <person name="Stursova M."/>
            <person name="Spatafora J.W."/>
            <person name="Tedersoo L."/>
            <person name="Vaario L.-M."/>
            <person name="Yamada A."/>
            <person name="Yan M."/>
            <person name="Wang P."/>
            <person name="Xu J."/>
            <person name="Bruns T."/>
            <person name="Baldrian P."/>
            <person name="Vilgalys R."/>
            <person name="Henrissat B."/>
            <person name="Grigoriev I.V."/>
            <person name="Hibbett D."/>
            <person name="Nagy L.G."/>
            <person name="Martin F.M."/>
        </authorList>
    </citation>
    <scope>NUCLEOTIDE SEQUENCE</scope>
    <source>
        <strain evidence="12">BED1</strain>
    </source>
</reference>